<keyword evidence="10" id="KW-0249">Electron transport</keyword>
<evidence type="ECO:0000256" key="5">
    <source>
        <dbReference type="ARBA" id="ARBA00022448"/>
    </source>
</evidence>
<keyword evidence="13 17" id="KW-0830">Ubiquinone</keyword>
<evidence type="ECO:0000256" key="1">
    <source>
        <dbReference type="ARBA" id="ARBA00004448"/>
    </source>
</evidence>
<dbReference type="EC" id="7.1.1.2" evidence="3 17"/>
<dbReference type="GO" id="GO:0005743">
    <property type="term" value="C:mitochondrial inner membrane"/>
    <property type="evidence" value="ECO:0007669"/>
    <property type="project" value="UniProtKB-SubCell"/>
</dbReference>
<evidence type="ECO:0000256" key="9">
    <source>
        <dbReference type="ARBA" id="ARBA00022967"/>
    </source>
</evidence>
<feature type="transmembrane region" description="Helical" evidence="17">
    <location>
        <begin position="582"/>
        <end position="602"/>
    </location>
</feature>
<dbReference type="GO" id="GO:0015990">
    <property type="term" value="P:electron transport coupled proton transport"/>
    <property type="evidence" value="ECO:0007669"/>
    <property type="project" value="TreeGrafter"/>
</dbReference>
<dbReference type="EMBL" id="KU762015">
    <property type="protein sequence ID" value="AMR73886.1"/>
    <property type="molecule type" value="Genomic_DNA"/>
</dbReference>
<evidence type="ECO:0000256" key="12">
    <source>
        <dbReference type="ARBA" id="ARBA00023027"/>
    </source>
</evidence>
<dbReference type="InterPro" id="IPR001750">
    <property type="entry name" value="ND/Mrp_TM"/>
</dbReference>
<keyword evidence="7 17" id="KW-0812">Transmembrane</keyword>
<evidence type="ECO:0000256" key="13">
    <source>
        <dbReference type="ARBA" id="ARBA00023075"/>
    </source>
</evidence>
<protein>
    <recommendedName>
        <fullName evidence="4 17">NADH-ubiquinone oxidoreductase chain 5</fullName>
        <ecNumber evidence="3 17">7.1.1.2</ecNumber>
    </recommendedName>
</protein>
<evidence type="ECO:0000256" key="15">
    <source>
        <dbReference type="ARBA" id="ARBA00023136"/>
    </source>
</evidence>
<dbReference type="InterPro" id="IPR018393">
    <property type="entry name" value="NADHpl_OxRdtase_5_subgr"/>
</dbReference>
<dbReference type="Pfam" id="PF06455">
    <property type="entry name" value="NADH5_C"/>
    <property type="match status" value="1"/>
</dbReference>
<keyword evidence="12 17" id="KW-0520">NAD</keyword>
<sequence length="603" mass="67733">MNLFNSTFILTMALLTLPILSPMLKLHTKTPYPYYVKTIISLCFSLSLIPSLILFHSNHESTISSWNWLIIQTLHLNLSIKLDYFSILFMSVALFVTWSIMEFSLWYMHSDPHINKFFKYLLLFLITMMILTTANNLFQLFIGWEGVGIMSFLLIGWWYGRSDANTAALQAVLYNRIGDVGFIMAMMWFILNYNSWELQQIFTTQDKSHMIPLLGLLLAAAGKSAQFGLHPWLPSAMEGPTPVSALLHSSTMVVAGVFLLVRFYPLTQNNQTFQTMSLCMGALTTLFTAICALTQNDIKKIIAFSTSSQLGLMMVTIGINQPHLAFLHICTHAFFKAMLFLCSGSIIHNLNDEQDIRKMGGLHKILPTTASSLMIGSLALTGTPFLTGFYSKDLIIESATTSYTNAWALIITLVATSLTAVYSMRVIFFALLGNPRFNFTYNMNETNPLMINPIKRLAWGSILAGFLLSLNIPITNTPQMTMPTSTKFAAISATILGFIIALELNMMTKNLQTNYSSKYSNFSNMLGYFPTTIHRNPPYLNLSIGQNLASTMMDLIWLEKTTPKYISNIQAKASMLTSTQMGLLKFYFLSFLISIILSSTLLI</sequence>
<accession>A0A142J9U7</accession>
<feature type="transmembrane region" description="Helical" evidence="17">
    <location>
        <begin position="275"/>
        <end position="294"/>
    </location>
</feature>
<keyword evidence="11 17" id="KW-1133">Transmembrane helix</keyword>
<evidence type="ECO:0000259" key="20">
    <source>
        <dbReference type="Pfam" id="PF06455"/>
    </source>
</evidence>
<keyword evidence="8" id="KW-0999">Mitochondrion inner membrane</keyword>
<feature type="transmembrane region" description="Helical" evidence="17">
    <location>
        <begin position="301"/>
        <end position="319"/>
    </location>
</feature>
<evidence type="ECO:0000256" key="14">
    <source>
        <dbReference type="ARBA" id="ARBA00023128"/>
    </source>
</evidence>
<dbReference type="GO" id="GO:0003954">
    <property type="term" value="F:NADH dehydrogenase activity"/>
    <property type="evidence" value="ECO:0007669"/>
    <property type="project" value="TreeGrafter"/>
</dbReference>
<feature type="domain" description="NADH:quinone oxidoreductase/Mrp antiporter transmembrane" evidence="18">
    <location>
        <begin position="134"/>
        <end position="418"/>
    </location>
</feature>
<feature type="transmembrane region" description="Helical" evidence="17">
    <location>
        <begin position="211"/>
        <end position="233"/>
    </location>
</feature>
<feature type="transmembrane region" description="Helical" evidence="17">
    <location>
        <begin position="365"/>
        <end position="386"/>
    </location>
</feature>
<dbReference type="PANTHER" id="PTHR42829:SF2">
    <property type="entry name" value="NADH-UBIQUINONE OXIDOREDUCTASE CHAIN 5"/>
    <property type="match status" value="1"/>
</dbReference>
<reference evidence="21" key="1">
    <citation type="journal article" date="2016" name="Mol. Biol. Evol.">
        <title>Mitogenomic phylogeny, diversification, and biogeography of South American spiny rats.</title>
        <authorList>
            <person name="Fabre P.H."/>
            <person name="Upham N.S."/>
            <person name="Emmons L.H."/>
            <person name="Justy F."/>
            <person name="Leite Y.L."/>
            <person name="Loss A.C."/>
            <person name="Orlando L."/>
            <person name="Tilak M.K."/>
            <person name="Patterson B.D."/>
            <person name="Douzery E.J."/>
        </authorList>
    </citation>
    <scope>NUCLEOTIDE SEQUENCE</scope>
</reference>
<keyword evidence="14 17" id="KW-0496">Mitochondrion</keyword>
<dbReference type="Pfam" id="PF00361">
    <property type="entry name" value="Proton_antipo_M"/>
    <property type="match status" value="1"/>
</dbReference>
<keyword evidence="9" id="KW-1278">Translocase</keyword>
<feature type="transmembrane region" description="Helical" evidence="17">
    <location>
        <begin position="245"/>
        <end position="263"/>
    </location>
</feature>
<dbReference type="InterPro" id="IPR003945">
    <property type="entry name" value="NU5C-like"/>
</dbReference>
<evidence type="ECO:0000256" key="4">
    <source>
        <dbReference type="ARBA" id="ARBA00021096"/>
    </source>
</evidence>
<comment type="catalytic activity">
    <reaction evidence="16 17">
        <text>a ubiquinone + NADH + 5 H(+)(in) = a ubiquinol + NAD(+) + 4 H(+)(out)</text>
        <dbReference type="Rhea" id="RHEA:29091"/>
        <dbReference type="Rhea" id="RHEA-COMP:9565"/>
        <dbReference type="Rhea" id="RHEA-COMP:9566"/>
        <dbReference type="ChEBI" id="CHEBI:15378"/>
        <dbReference type="ChEBI" id="CHEBI:16389"/>
        <dbReference type="ChEBI" id="CHEBI:17976"/>
        <dbReference type="ChEBI" id="CHEBI:57540"/>
        <dbReference type="ChEBI" id="CHEBI:57945"/>
        <dbReference type="EC" id="7.1.1.2"/>
    </reaction>
</comment>
<evidence type="ECO:0000256" key="6">
    <source>
        <dbReference type="ARBA" id="ARBA00022660"/>
    </source>
</evidence>
<feature type="transmembrane region" description="Helical" evidence="17">
    <location>
        <begin position="117"/>
        <end position="134"/>
    </location>
</feature>
<evidence type="ECO:0000256" key="16">
    <source>
        <dbReference type="ARBA" id="ARBA00049551"/>
    </source>
</evidence>
<feature type="transmembrane region" description="Helical" evidence="17">
    <location>
        <begin position="84"/>
        <end position="105"/>
    </location>
</feature>
<name>A0A142J9U7_DACDA</name>
<evidence type="ECO:0000256" key="2">
    <source>
        <dbReference type="ARBA" id="ARBA00008200"/>
    </source>
</evidence>
<feature type="transmembrane region" description="Helical" evidence="17">
    <location>
        <begin position="454"/>
        <end position="474"/>
    </location>
</feature>
<dbReference type="AlphaFoldDB" id="A0A142J9U7"/>
<keyword evidence="15 17" id="KW-0472">Membrane</keyword>
<dbReference type="Pfam" id="PF00662">
    <property type="entry name" value="Proton_antipo_N"/>
    <property type="match status" value="1"/>
</dbReference>
<evidence type="ECO:0000256" key="11">
    <source>
        <dbReference type="ARBA" id="ARBA00022989"/>
    </source>
</evidence>
<evidence type="ECO:0000256" key="7">
    <source>
        <dbReference type="ARBA" id="ARBA00022692"/>
    </source>
</evidence>
<dbReference type="GeneID" id="27217123"/>
<dbReference type="PANTHER" id="PTHR42829">
    <property type="entry name" value="NADH-UBIQUINONE OXIDOREDUCTASE CHAIN 5"/>
    <property type="match status" value="1"/>
</dbReference>
<dbReference type="InterPro" id="IPR001516">
    <property type="entry name" value="Proton_antipo_N"/>
</dbReference>
<comment type="subcellular location">
    <subcellularLocation>
        <location evidence="1">Mitochondrion inner membrane</location>
        <topology evidence="1">Multi-pass membrane protein</topology>
    </subcellularLocation>
</comment>
<evidence type="ECO:0000256" key="3">
    <source>
        <dbReference type="ARBA" id="ARBA00012944"/>
    </source>
</evidence>
<dbReference type="RefSeq" id="YP_009245093.1">
    <property type="nucleotide sequence ID" value="NC_029876.1"/>
</dbReference>
<dbReference type="NCBIfam" id="TIGR01974">
    <property type="entry name" value="NDH_I_L"/>
    <property type="match status" value="1"/>
</dbReference>
<keyword evidence="6" id="KW-0679">Respiratory chain</keyword>
<feature type="transmembrane region" description="Helical" evidence="17">
    <location>
        <begin position="486"/>
        <end position="504"/>
    </location>
</feature>
<feature type="transmembrane region" description="Helical" evidence="17">
    <location>
        <begin position="325"/>
        <end position="344"/>
    </location>
</feature>
<gene>
    <name evidence="21" type="primary">ND5</name>
</gene>
<comment type="function">
    <text evidence="17">Core subunit of the mitochondrial membrane respiratory chain NADH dehydrogenase (Complex I) which catalyzes electron transfer from NADH through the respiratory chain, using ubiquinone as an electron acceptor. Essential for the catalytic activity and assembly of complex I.</text>
</comment>
<evidence type="ECO:0000256" key="10">
    <source>
        <dbReference type="ARBA" id="ARBA00022982"/>
    </source>
</evidence>
<reference evidence="21" key="2">
    <citation type="submission" date="2016-02" db="EMBL/GenBank/DDBJ databases">
        <authorList>
            <person name="Wen L."/>
            <person name="He K."/>
            <person name="Yang H."/>
        </authorList>
    </citation>
    <scope>NUCLEOTIDE SEQUENCE</scope>
</reference>
<organism evidence="21">
    <name type="scientific">Dactylomys dactylinus</name>
    <name type="common">Amazon bamboo rat</name>
    <name type="synonym">Echimys dactylinus</name>
    <dbReference type="NCBI Taxonomy" id="30619"/>
    <lineage>
        <taxon>Eukaryota</taxon>
        <taxon>Metazoa</taxon>
        <taxon>Chordata</taxon>
        <taxon>Craniata</taxon>
        <taxon>Vertebrata</taxon>
        <taxon>Euteleostomi</taxon>
        <taxon>Mammalia</taxon>
        <taxon>Eutheria</taxon>
        <taxon>Euarchontoglires</taxon>
        <taxon>Glires</taxon>
        <taxon>Rodentia</taxon>
        <taxon>Hystricomorpha</taxon>
        <taxon>Echimyidae</taxon>
        <taxon>Dactylomys</taxon>
    </lineage>
</organism>
<evidence type="ECO:0000256" key="8">
    <source>
        <dbReference type="ARBA" id="ARBA00022792"/>
    </source>
</evidence>
<feature type="transmembrane region" description="Helical" evidence="17">
    <location>
        <begin position="36"/>
        <end position="55"/>
    </location>
</feature>
<evidence type="ECO:0000256" key="17">
    <source>
        <dbReference type="RuleBase" id="RU003404"/>
    </source>
</evidence>
<keyword evidence="5 17" id="KW-0813">Transport</keyword>
<feature type="transmembrane region" description="Helical" evidence="17">
    <location>
        <begin position="172"/>
        <end position="191"/>
    </location>
</feature>
<feature type="transmembrane region" description="Helical" evidence="17">
    <location>
        <begin position="406"/>
        <end position="433"/>
    </location>
</feature>
<evidence type="ECO:0000259" key="19">
    <source>
        <dbReference type="Pfam" id="PF00662"/>
    </source>
</evidence>
<evidence type="ECO:0000313" key="21">
    <source>
        <dbReference type="EMBL" id="AMR73886.1"/>
    </source>
</evidence>
<evidence type="ECO:0000259" key="18">
    <source>
        <dbReference type="Pfam" id="PF00361"/>
    </source>
</evidence>
<feature type="domain" description="NADH dehydrogenase subunit 5 C-terminal" evidence="20">
    <location>
        <begin position="422"/>
        <end position="600"/>
    </location>
</feature>
<proteinExistence type="inferred from homology"/>
<comment type="similarity">
    <text evidence="2 17">Belongs to the complex I subunit 5 family.</text>
</comment>
<feature type="transmembrane region" description="Helical" evidence="17">
    <location>
        <begin position="6"/>
        <end position="24"/>
    </location>
</feature>
<dbReference type="GO" id="GO:0008137">
    <property type="term" value="F:NADH dehydrogenase (ubiquinone) activity"/>
    <property type="evidence" value="ECO:0007669"/>
    <property type="project" value="UniProtKB-EC"/>
</dbReference>
<dbReference type="CTD" id="4540"/>
<geneLocation type="mitochondrion" evidence="21"/>
<dbReference type="PRINTS" id="PR01434">
    <property type="entry name" value="NADHDHGNASE5"/>
</dbReference>
<dbReference type="GO" id="GO:0042773">
    <property type="term" value="P:ATP synthesis coupled electron transport"/>
    <property type="evidence" value="ECO:0007669"/>
    <property type="project" value="InterPro"/>
</dbReference>
<feature type="transmembrane region" description="Helical" evidence="17">
    <location>
        <begin position="140"/>
        <end position="160"/>
    </location>
</feature>
<feature type="domain" description="NADH-Ubiquinone oxidoreductase (complex I) chain 5 N-terminal" evidence="19">
    <location>
        <begin position="68"/>
        <end position="118"/>
    </location>
</feature>
<dbReference type="InterPro" id="IPR010934">
    <property type="entry name" value="NADH_DH_su5_C"/>
</dbReference>